<dbReference type="Proteomes" id="UP000323884">
    <property type="component" value="Unassembled WGS sequence"/>
</dbReference>
<accession>A0A5D8ZHG7</accession>
<name>A0A5D8ZHG7_9FLAO</name>
<protein>
    <submittedName>
        <fullName evidence="1">Uncharacterized protein</fullName>
    </submittedName>
</protein>
<keyword evidence="2" id="KW-1185">Reference proteome</keyword>
<organism evidence="1 2">
    <name type="scientific">Chryseobacterium panacisoli</name>
    <dbReference type="NCBI Taxonomy" id="1807141"/>
    <lineage>
        <taxon>Bacteria</taxon>
        <taxon>Pseudomonadati</taxon>
        <taxon>Bacteroidota</taxon>
        <taxon>Flavobacteriia</taxon>
        <taxon>Flavobacteriales</taxon>
        <taxon>Weeksellaceae</taxon>
        <taxon>Chryseobacterium group</taxon>
        <taxon>Chryseobacterium</taxon>
    </lineage>
</organism>
<reference evidence="1 2" key="1">
    <citation type="submission" date="2019-08" db="EMBL/GenBank/DDBJ databases">
        <title>Draft genome sequence of Chryseobacterium sp. Gsoil 183.</title>
        <authorList>
            <person name="Im W.-T."/>
        </authorList>
    </citation>
    <scope>NUCLEOTIDE SEQUENCE [LARGE SCALE GENOMIC DNA]</scope>
    <source>
        <strain evidence="1 2">Gsoil 183</strain>
    </source>
</reference>
<proteinExistence type="predicted"/>
<dbReference type="RefSeq" id="WP_149388614.1">
    <property type="nucleotide sequence ID" value="NZ_VTRU01000005.1"/>
</dbReference>
<evidence type="ECO:0000313" key="2">
    <source>
        <dbReference type="Proteomes" id="UP000323884"/>
    </source>
</evidence>
<dbReference type="OrthoDB" id="1264562at2"/>
<dbReference type="AlphaFoldDB" id="A0A5D8ZHG7"/>
<dbReference type="EMBL" id="VTRU01000005">
    <property type="protein sequence ID" value="TZF93513.1"/>
    <property type="molecule type" value="Genomic_DNA"/>
</dbReference>
<gene>
    <name evidence="1" type="ORF">FW781_17620</name>
</gene>
<evidence type="ECO:0000313" key="1">
    <source>
        <dbReference type="EMBL" id="TZF93513.1"/>
    </source>
</evidence>
<comment type="caution">
    <text evidence="1">The sequence shown here is derived from an EMBL/GenBank/DDBJ whole genome shotgun (WGS) entry which is preliminary data.</text>
</comment>
<sequence>MANTIFTKPDGTKSTVKDQTFTAVKTVVADANGVLGYLDGLPKLSTDPGLPVGEAITRIYTVPIAIAQVNTFNLNTYVIANNLPALPIIDGLQINLQGVSSAYYDPRIYNVSSAPQLVSYQTFATQFNQNETSLNNTVTAGNYLQVDIDDRVFWSTTAAEVETTNVQVQIDANTYRWYEFKWWCMEVSGDKKIFISVIRKA</sequence>